<organism evidence="3 4">
    <name type="scientific">Clostridium tetani</name>
    <dbReference type="NCBI Taxonomy" id="1513"/>
    <lineage>
        <taxon>Bacteria</taxon>
        <taxon>Bacillati</taxon>
        <taxon>Bacillota</taxon>
        <taxon>Clostridia</taxon>
        <taxon>Eubacteriales</taxon>
        <taxon>Clostridiaceae</taxon>
        <taxon>Clostridium</taxon>
    </lineage>
</organism>
<dbReference type="PROSITE" id="PS50851">
    <property type="entry name" value="CHEW"/>
    <property type="match status" value="1"/>
</dbReference>
<dbReference type="SMART" id="SM00260">
    <property type="entry name" value="CheW"/>
    <property type="match status" value="1"/>
</dbReference>
<protein>
    <submittedName>
        <fullName evidence="3">Chemotaxis protein CheW</fullName>
    </submittedName>
</protein>
<dbReference type="GeneID" id="24252652"/>
<feature type="domain" description="CheW-like" evidence="1">
    <location>
        <begin position="1"/>
        <end position="134"/>
    </location>
</feature>
<dbReference type="InterPro" id="IPR036061">
    <property type="entry name" value="CheW-like_dom_sf"/>
</dbReference>
<dbReference type="InterPro" id="IPR039315">
    <property type="entry name" value="CheW"/>
</dbReference>
<reference evidence="3 4" key="1">
    <citation type="submission" date="2018-06" db="EMBL/GenBank/DDBJ databases">
        <title>Genome conservation of Clostridium tetani.</title>
        <authorList>
            <person name="Bruggemann H."/>
            <person name="Popoff M.R."/>
        </authorList>
    </citation>
    <scope>NUCLEOTIDE SEQUENCE [LARGE SCALE GENOMIC DNA]</scope>
    <source>
        <strain evidence="3 4">2017.061</strain>
    </source>
</reference>
<evidence type="ECO:0000259" key="1">
    <source>
        <dbReference type="PROSITE" id="PS50851"/>
    </source>
</evidence>
<dbReference type="GO" id="GO:0007165">
    <property type="term" value="P:signal transduction"/>
    <property type="evidence" value="ECO:0007669"/>
    <property type="project" value="InterPro"/>
</dbReference>
<dbReference type="Proteomes" id="UP001321763">
    <property type="component" value="Chromosome"/>
</dbReference>
<dbReference type="GO" id="GO:0006935">
    <property type="term" value="P:chemotaxis"/>
    <property type="evidence" value="ECO:0007669"/>
    <property type="project" value="InterPro"/>
</dbReference>
<dbReference type="Gene3D" id="2.30.30.40">
    <property type="entry name" value="SH3 Domains"/>
    <property type="match status" value="1"/>
</dbReference>
<dbReference type="EMBL" id="AP026818">
    <property type="protein sequence ID" value="BDR81441.1"/>
    <property type="molecule type" value="Genomic_DNA"/>
</dbReference>
<gene>
    <name evidence="3" type="ORF">DP130_02135</name>
    <name evidence="2" type="ORF">K234311028_16870</name>
</gene>
<dbReference type="Pfam" id="PF01584">
    <property type="entry name" value="CheW"/>
    <property type="match status" value="1"/>
</dbReference>
<evidence type="ECO:0000313" key="3">
    <source>
        <dbReference type="EMBL" id="RXI49805.1"/>
    </source>
</evidence>
<evidence type="ECO:0000313" key="4">
    <source>
        <dbReference type="Proteomes" id="UP000290921"/>
    </source>
</evidence>
<dbReference type="Proteomes" id="UP000290921">
    <property type="component" value="Unassembled WGS sequence"/>
</dbReference>
<reference evidence="2 5" key="2">
    <citation type="submission" date="2022-09" db="EMBL/GenBank/DDBJ databases">
        <title>complete genome sequences of Clostridium tetani str. KHSU-234311-028 isolated from soil.</title>
        <authorList>
            <person name="Sekizuka T."/>
            <person name="Shitada C."/>
            <person name="Takahashi M."/>
            <person name="Kuroda M."/>
        </authorList>
    </citation>
    <scope>NUCLEOTIDE SEQUENCE [LARGE SCALE GENOMIC DNA]</scope>
    <source>
        <strain evidence="2 5">KHSU-234311-028</strain>
    </source>
</reference>
<dbReference type="InterPro" id="IPR002545">
    <property type="entry name" value="CheW-lke_dom"/>
</dbReference>
<dbReference type="GO" id="GO:0005829">
    <property type="term" value="C:cytosol"/>
    <property type="evidence" value="ECO:0007669"/>
    <property type="project" value="TreeGrafter"/>
</dbReference>
<dbReference type="SUPFAM" id="SSF50341">
    <property type="entry name" value="CheW-like"/>
    <property type="match status" value="1"/>
</dbReference>
<dbReference type="PANTHER" id="PTHR22617">
    <property type="entry name" value="CHEMOTAXIS SENSOR HISTIDINE KINASE-RELATED"/>
    <property type="match status" value="1"/>
</dbReference>
<dbReference type="Gene3D" id="2.40.50.180">
    <property type="entry name" value="CheA-289, Domain 4"/>
    <property type="match status" value="1"/>
</dbReference>
<accession>A0A4Q0VFJ4</accession>
<dbReference type="EMBL" id="QMAP01000002">
    <property type="protein sequence ID" value="RXI49805.1"/>
    <property type="molecule type" value="Genomic_DNA"/>
</dbReference>
<evidence type="ECO:0000313" key="2">
    <source>
        <dbReference type="EMBL" id="BDR81441.1"/>
    </source>
</evidence>
<dbReference type="OMA" id="FAINIMK"/>
<dbReference type="RefSeq" id="WP_011099921.1">
    <property type="nucleotide sequence ID" value="NZ_AP026804.1"/>
</dbReference>
<dbReference type="AlphaFoldDB" id="A0A4Q0VFJ4"/>
<name>A0A4Q0VFJ4_CLOTA</name>
<proteinExistence type="predicted"/>
<sequence>MQIVIFKLKDEQFAVETEKIEGINDTMETTKVPNAPAYIKGLINLRGNIISLLDINLLLNVPDHEKEQENIIILKLEEELVGVNVDNVDEVIDINPDIIEKVDEENKKDYIKGVINFKDRIVTLIDIDKLLLNQ</sequence>
<dbReference type="PANTHER" id="PTHR22617:SF23">
    <property type="entry name" value="CHEMOTAXIS PROTEIN CHEW"/>
    <property type="match status" value="1"/>
</dbReference>
<evidence type="ECO:0000313" key="5">
    <source>
        <dbReference type="Proteomes" id="UP001321763"/>
    </source>
</evidence>